<dbReference type="CDD" id="cd19177">
    <property type="entry name" value="SET_SETD4"/>
    <property type="match status" value="1"/>
</dbReference>
<keyword evidence="3" id="KW-1185">Reference proteome</keyword>
<evidence type="ECO:0000259" key="1">
    <source>
        <dbReference type="PROSITE" id="PS50280"/>
    </source>
</evidence>
<dbReference type="Proteomes" id="UP000835052">
    <property type="component" value="Unassembled WGS sequence"/>
</dbReference>
<dbReference type="SUPFAM" id="SSF82199">
    <property type="entry name" value="SET domain"/>
    <property type="match status" value="1"/>
</dbReference>
<dbReference type="InterPro" id="IPR046341">
    <property type="entry name" value="SET_dom_sf"/>
</dbReference>
<dbReference type="Gene3D" id="3.90.1410.10">
    <property type="entry name" value="set domain protein methyltransferase, domain 1"/>
    <property type="match status" value="1"/>
</dbReference>
<dbReference type="AlphaFoldDB" id="A0A8S1GMX7"/>
<dbReference type="InterPro" id="IPR050600">
    <property type="entry name" value="SETD3_SETD6_MTase"/>
</dbReference>
<dbReference type="InterPro" id="IPR044429">
    <property type="entry name" value="SETD4_SET"/>
</dbReference>
<dbReference type="PANTHER" id="PTHR13271">
    <property type="entry name" value="UNCHARACTERIZED PUTATIVE METHYLTRANSFERASE"/>
    <property type="match status" value="1"/>
</dbReference>
<evidence type="ECO:0000313" key="3">
    <source>
        <dbReference type="Proteomes" id="UP000835052"/>
    </source>
</evidence>
<sequence>MSEGLEAFVKWCNSRGYKFNGLEIVRPPGDCGHGIFVKQNFRAEDVMIQIPETEMITAGAVADLPRYSKILAQADNLLTPMEILTMFFCLEEIGESPWTPYLRVLPKSFDTPSYQKRDFDPKTLPLSVRSYWENQKKEIHSITNKLIKLCPEVDSERILWAWHVVNTRCIFVENSEHEMVDNTDGDTIAVIPFVDMLNHQPTSFQGIAKHERVNGTYVVRATRTVVEGSELFVCYGPHENARLLIEYGFTLKNNPYGKVFIPHDVLFTLARIAGIQVTREHERIIQEINLPSHLYATDEGPSWALRNNIRVLLLDHEQMKDAKWKAIIYSHDPIEDEVDELIEDKLKIIIRELRDGIAAKTQKISDDVKWMWEEQVLICDTALKSFEQDE</sequence>
<proteinExistence type="predicted"/>
<gene>
    <name evidence="2" type="ORF">CAUJ_LOCUS408</name>
</gene>
<dbReference type="GO" id="GO:0016279">
    <property type="term" value="F:protein-lysine N-methyltransferase activity"/>
    <property type="evidence" value="ECO:0007669"/>
    <property type="project" value="InterPro"/>
</dbReference>
<dbReference type="PANTHER" id="PTHR13271:SF151">
    <property type="entry name" value="SET DOMAIN-CONTAINING PROTEIN 4"/>
    <property type="match status" value="1"/>
</dbReference>
<dbReference type="InterPro" id="IPR001214">
    <property type="entry name" value="SET_dom"/>
</dbReference>
<dbReference type="OrthoDB" id="341421at2759"/>
<organism evidence="2 3">
    <name type="scientific">Caenorhabditis auriculariae</name>
    <dbReference type="NCBI Taxonomy" id="2777116"/>
    <lineage>
        <taxon>Eukaryota</taxon>
        <taxon>Metazoa</taxon>
        <taxon>Ecdysozoa</taxon>
        <taxon>Nematoda</taxon>
        <taxon>Chromadorea</taxon>
        <taxon>Rhabditida</taxon>
        <taxon>Rhabditina</taxon>
        <taxon>Rhabditomorpha</taxon>
        <taxon>Rhabditoidea</taxon>
        <taxon>Rhabditidae</taxon>
        <taxon>Peloderinae</taxon>
        <taxon>Caenorhabditis</taxon>
    </lineage>
</organism>
<reference evidence="2" key="1">
    <citation type="submission" date="2020-10" db="EMBL/GenBank/DDBJ databases">
        <authorList>
            <person name="Kikuchi T."/>
        </authorList>
    </citation>
    <scope>NUCLEOTIDE SEQUENCE</scope>
    <source>
        <strain evidence="2">NKZ352</strain>
    </source>
</reference>
<protein>
    <recommendedName>
        <fullName evidence="1">SET domain-containing protein</fullName>
    </recommendedName>
</protein>
<evidence type="ECO:0000313" key="2">
    <source>
        <dbReference type="EMBL" id="CAD6184489.1"/>
    </source>
</evidence>
<dbReference type="Pfam" id="PF00856">
    <property type="entry name" value="SET"/>
    <property type="match status" value="1"/>
</dbReference>
<dbReference type="EMBL" id="CAJGYM010000001">
    <property type="protein sequence ID" value="CAD6184489.1"/>
    <property type="molecule type" value="Genomic_DNA"/>
</dbReference>
<comment type="caution">
    <text evidence="2">The sequence shown here is derived from an EMBL/GenBank/DDBJ whole genome shotgun (WGS) entry which is preliminary data.</text>
</comment>
<accession>A0A8S1GMX7</accession>
<feature type="domain" description="SET" evidence="1">
    <location>
        <begin position="20"/>
        <end position="236"/>
    </location>
</feature>
<name>A0A8S1GMX7_9PELO</name>
<dbReference type="PROSITE" id="PS50280">
    <property type="entry name" value="SET"/>
    <property type="match status" value="1"/>
</dbReference>